<sequence>MSHHWTPLSMVSRSVRPHEWRMGDKREELGWIRYVEYQGQPTFVCVTRDEWIVGAGDTLRDAAEAFLTWQRSSQTSS</sequence>
<evidence type="ECO:0000313" key="1">
    <source>
        <dbReference type="EMBL" id="MCM6761379.1"/>
    </source>
</evidence>
<dbReference type="RefSeq" id="WP_251943523.1">
    <property type="nucleotide sequence ID" value="NZ_JAMRYM010000005.1"/>
</dbReference>
<reference evidence="1" key="1">
    <citation type="submission" date="2022-06" db="EMBL/GenBank/DDBJ databases">
        <title>Whole genome shotgun sequencing (WGS) of Rathayibacter sp. ZW T2_19, isolated from stored onions (Allium cepa).</title>
        <authorList>
            <person name="Stoll D.A."/>
            <person name="Huch M."/>
        </authorList>
    </citation>
    <scope>NUCLEOTIDE SEQUENCE</scope>
    <source>
        <strain evidence="1">ZW T2_19</strain>
    </source>
</reference>
<gene>
    <name evidence="1" type="ORF">NB037_03020</name>
</gene>
<comment type="caution">
    <text evidence="1">The sequence shown here is derived from an EMBL/GenBank/DDBJ whole genome shotgun (WGS) entry which is preliminary data.</text>
</comment>
<keyword evidence="2" id="KW-1185">Reference proteome</keyword>
<accession>A0A9X2DVR2</accession>
<name>A0A9X2DVR2_9MICO</name>
<proteinExistence type="predicted"/>
<organism evidence="1 2">
    <name type="scientific">Rathayibacter rubneri</name>
    <dbReference type="NCBI Taxonomy" id="2950106"/>
    <lineage>
        <taxon>Bacteria</taxon>
        <taxon>Bacillati</taxon>
        <taxon>Actinomycetota</taxon>
        <taxon>Actinomycetes</taxon>
        <taxon>Micrococcales</taxon>
        <taxon>Microbacteriaceae</taxon>
        <taxon>Rathayibacter</taxon>
    </lineage>
</organism>
<protein>
    <submittedName>
        <fullName evidence="1">Uncharacterized protein</fullName>
    </submittedName>
</protein>
<dbReference type="Proteomes" id="UP001155240">
    <property type="component" value="Unassembled WGS sequence"/>
</dbReference>
<dbReference type="AlphaFoldDB" id="A0A9X2DVR2"/>
<evidence type="ECO:0000313" key="2">
    <source>
        <dbReference type="Proteomes" id="UP001155240"/>
    </source>
</evidence>
<dbReference type="EMBL" id="JAMRYM010000005">
    <property type="protein sequence ID" value="MCM6761379.1"/>
    <property type="molecule type" value="Genomic_DNA"/>
</dbReference>